<dbReference type="EMBL" id="BK013866">
    <property type="protein sequence ID" value="DAD51600.1"/>
    <property type="molecule type" value="Genomic_RNA"/>
</dbReference>
<evidence type="ECO:0000313" key="1">
    <source>
        <dbReference type="EMBL" id="DAD51600.1"/>
    </source>
</evidence>
<keyword evidence="2" id="KW-1185">Reference proteome</keyword>
<evidence type="ECO:0000313" key="2">
    <source>
        <dbReference type="Proteomes" id="UP000678861"/>
    </source>
</evidence>
<dbReference type="RefSeq" id="YP_010771616.1">
    <property type="nucleotide sequence ID" value="NC_074608.1"/>
</dbReference>
<dbReference type="GeneID" id="80401325"/>
<accession>A0A8S5L1X4</accession>
<dbReference type="Proteomes" id="UP000678861">
    <property type="component" value="Segment"/>
</dbReference>
<reference evidence="1" key="1">
    <citation type="submission" date="2020-09" db="EMBL/GenBank/DDBJ databases">
        <title>Leviviricetes taxonomy.</title>
        <authorList>
            <person name="Stockdale S.R."/>
            <person name="Callanan J."/>
            <person name="Adriaenssens E.M."/>
            <person name="Kuhn J.H."/>
            <person name="Rumnieks J."/>
            <person name="Shkoporov A."/>
            <person name="Draper L.A."/>
            <person name="Ross P."/>
            <person name="Hill C."/>
        </authorList>
    </citation>
    <scope>NUCLEOTIDE SEQUENCE</scope>
</reference>
<dbReference type="KEGG" id="vg:80401325"/>
<proteinExistence type="predicted"/>
<protein>
    <submittedName>
        <fullName evidence="1">Maturation protein</fullName>
    </submittedName>
</protein>
<organism evidence="1 2">
    <name type="scientific">ssRNA phage Gephyllon.4_6</name>
    <dbReference type="NCBI Taxonomy" id="2786186"/>
    <lineage>
        <taxon>Viruses</taxon>
        <taxon>Riboviria</taxon>
        <taxon>Orthornavirae</taxon>
        <taxon>Lenarviricota</taxon>
        <taxon>Leviviricetes</taxon>
        <taxon>Timlovirales</taxon>
        <taxon>Steitzviridae</taxon>
        <taxon>Hodnevirus</taxon>
        <taxon>Hodnevirus edaphovicinum</taxon>
        <taxon>Gredihovirus edaphovicinum</taxon>
    </lineage>
</organism>
<gene>
    <name evidence="1" type="primary">Gephyllon.4_6_1</name>
</gene>
<sequence>MQYILDLWCYALLVQIEALSFTSVPLPADRRFEELLTSIKKRAIPYKFSTRGQLRHQRRYTDTGEVYSNNLYLGDSTEAFKHLIGIQVTESETHPAWKHPHPWGVFRGDLGGPFTMRKRYAESLSGSAGLGSPWVYDGYNQQASTTYSGPFLPIAPNFMAYPPYADSPDSELYKFGTEAISKVSPSNPVADLSVLLGETVREGLPALLGATLRKWRGMSGQELRNSIGHEYLNVEFGWKPLVNDLRKVSKAIRDRDALWAQYERDAGKLVRRRFEFPEIVTEKIQLVQQDTDPWYLPSGGVLSDPSRNNRGKVYRTDKVTIRRWFSGAFVYYLPVTVHGRGQVASNVLQAKKLLGLTLTPDTVWNLMPWSWALDWFSNTGDIINNWSNWAFDGQVLKYGYIMEHTVSERTYTYTGPTGLRSSVLPYDVVLVSETKLRRQATPYGFGLDVGKLSLRQQAIIAALGLAKS</sequence>
<name>A0A8S5L1X4_9VIRU</name>